<evidence type="ECO:0000256" key="1">
    <source>
        <dbReference type="SAM" id="SignalP"/>
    </source>
</evidence>
<dbReference type="EMBL" id="LAPV01000072">
    <property type="protein sequence ID" value="KKC33953.1"/>
    <property type="molecule type" value="Genomic_DNA"/>
</dbReference>
<evidence type="ECO:0000313" key="2">
    <source>
        <dbReference type="EMBL" id="KKC33953.1"/>
    </source>
</evidence>
<reference evidence="2 4" key="1">
    <citation type="submission" date="2015-03" db="EMBL/GenBank/DDBJ databases">
        <authorList>
            <person name="Lepp D."/>
            <person name="Hassan Y.I."/>
            <person name="Li X.-Z."/>
            <person name="Zhou T."/>
        </authorList>
    </citation>
    <scope>NUCLEOTIDE SEQUENCE [LARGE SCALE GENOMIC DNA]</scope>
    <source>
        <strain evidence="2 4">Cr7-05</strain>
    </source>
</reference>
<sequence>MFARTGTKLFSAAMGTILLIVPAFAQSPVIEFSPDANFACLAEPVQQPNQVWKSWDGATAPADPQDMLRSATIFAVGSETVVRDRAIAYKLFQYLAASDFQQAGRASLELSKLLLDESSGYYDPELGIQTLQQRADIGDVEAIARLGAIYSRGGVVPQDDVLAERYLKQAAAAQDISAVYRLAQLYAQRTDLAPMADASNSYFQLALSMRYQRLVAGDCSQLEGLGDTYADQGSAFYDSAKAAAWYEAGFRTGDADAAKALGQAFLNAEGVDLDRAKALEMFKFAAGHGRVSAMVQAADLLLSDPTDKSRVEARELLERAASYGESKTYETLAQIAAGQFGGASDPVEEIRYLRAGAATPNASPSLLIALGKAWETGSAGAANFPAAFAAFRRAADFGEADAYLSMYALTASGRVKTTENPIAYVRSAASLGEASAMAELARAYACGTTVSQNLATADLWRNRAAAAGDSDTLVSVGKRALVAGETGEQQYFRDVRRAARTGDVEGQILLSEAYLNGVGTAVDTQAADRWRQYALSNELRHNEALLALARLELSRSVVGPTEVAAALEYLNQADSHNPSVAYELGKIYLDGVGGTVVDRPRGIQYLMSAAGNGYVAAMVRLASLDLTSEESGGKSAQDWLNQAVGLNSVAALLIKADRTESEKNREELLNQAVAIGSCNAKELVSLAAALTKTGAYGDTPSVLLAKALALDTDDAGTLLELADYIRDGVLQAQDDTQNLDLLHRAALGGEPEAMRQLAGHLLRGDGGSPDIAQARSWLTRALAAGDDGAVADLVGLLVKGGAEQADLETVIAEIRSVAGSDTAFATSLVSELLTEAARVDERYQSVAMEWVTKAANDGDASAMMLLSNAYALGLGVTRSMEESSRWLEAAAQAGNVDAFEKYAVVLELGLGVTQDSEQAQMWLDRAAKVKQN</sequence>
<proteinExistence type="predicted"/>
<keyword evidence="1" id="KW-0732">Signal</keyword>
<keyword evidence="4" id="KW-1185">Reference proteome</keyword>
<evidence type="ECO:0000313" key="4">
    <source>
        <dbReference type="Proteomes" id="UP000033519"/>
    </source>
</evidence>
<gene>
    <name evidence="3" type="ORF">SAMN04488059_12619</name>
    <name evidence="2" type="ORF">WH91_05705</name>
</gene>
<dbReference type="Proteomes" id="UP000033519">
    <property type="component" value="Unassembled WGS sequence"/>
</dbReference>
<dbReference type="PATRIC" id="fig|728005.3.peg.3567"/>
<organism evidence="3 5">
    <name type="scientific">Devosia psychrophila</name>
    <dbReference type="NCBI Taxonomy" id="728005"/>
    <lineage>
        <taxon>Bacteria</taxon>
        <taxon>Pseudomonadati</taxon>
        <taxon>Pseudomonadota</taxon>
        <taxon>Alphaproteobacteria</taxon>
        <taxon>Hyphomicrobiales</taxon>
        <taxon>Devosiaceae</taxon>
        <taxon>Devosia</taxon>
    </lineage>
</organism>
<dbReference type="RefSeq" id="WP_046170032.1">
    <property type="nucleotide sequence ID" value="NZ_FOMB01000026.1"/>
</dbReference>
<evidence type="ECO:0000313" key="3">
    <source>
        <dbReference type="EMBL" id="SFD18055.1"/>
    </source>
</evidence>
<dbReference type="InterPro" id="IPR050767">
    <property type="entry name" value="Sel1_AlgK"/>
</dbReference>
<dbReference type="InterPro" id="IPR006597">
    <property type="entry name" value="Sel1-like"/>
</dbReference>
<dbReference type="STRING" id="728005.SAMN04488059_12619"/>
<dbReference type="Pfam" id="PF08238">
    <property type="entry name" value="Sel1"/>
    <property type="match status" value="9"/>
</dbReference>
<dbReference type="AlphaFoldDB" id="A0A0F5PZ68"/>
<feature type="signal peptide" evidence="1">
    <location>
        <begin position="1"/>
        <end position="25"/>
    </location>
</feature>
<protein>
    <submittedName>
        <fullName evidence="3">Sel1 repeat-containing protein</fullName>
    </submittedName>
</protein>
<dbReference type="InterPro" id="IPR011990">
    <property type="entry name" value="TPR-like_helical_dom_sf"/>
</dbReference>
<dbReference type="EMBL" id="FOMB01000026">
    <property type="protein sequence ID" value="SFD18055.1"/>
    <property type="molecule type" value="Genomic_DNA"/>
</dbReference>
<dbReference type="Proteomes" id="UP000182258">
    <property type="component" value="Unassembled WGS sequence"/>
</dbReference>
<accession>A0A0F5PZ68</accession>
<dbReference type="Gene3D" id="1.25.40.10">
    <property type="entry name" value="Tetratricopeptide repeat domain"/>
    <property type="match status" value="3"/>
</dbReference>
<feature type="chain" id="PRO_5010418786" evidence="1">
    <location>
        <begin position="26"/>
        <end position="932"/>
    </location>
</feature>
<reference evidence="3 5" key="2">
    <citation type="submission" date="2016-10" db="EMBL/GenBank/DDBJ databases">
        <authorList>
            <person name="de Groot N.N."/>
        </authorList>
    </citation>
    <scope>NUCLEOTIDE SEQUENCE [LARGE SCALE GENOMIC DNA]</scope>
    <source>
        <strain evidence="3 5">CGMCC 1.10210</strain>
    </source>
</reference>
<dbReference type="PANTHER" id="PTHR11102:SF160">
    <property type="entry name" value="ERAD-ASSOCIATED E3 UBIQUITIN-PROTEIN LIGASE COMPONENT HRD3"/>
    <property type="match status" value="1"/>
</dbReference>
<dbReference type="OrthoDB" id="9797030at2"/>
<dbReference type="SUPFAM" id="SSF81901">
    <property type="entry name" value="HCP-like"/>
    <property type="match status" value="5"/>
</dbReference>
<dbReference type="PANTHER" id="PTHR11102">
    <property type="entry name" value="SEL-1-LIKE PROTEIN"/>
    <property type="match status" value="1"/>
</dbReference>
<evidence type="ECO:0000313" key="5">
    <source>
        <dbReference type="Proteomes" id="UP000182258"/>
    </source>
</evidence>
<dbReference type="SMART" id="SM00671">
    <property type="entry name" value="SEL1"/>
    <property type="match status" value="12"/>
</dbReference>
<name>A0A0F5PZ68_9HYPH</name>